<proteinExistence type="predicted"/>
<dbReference type="Proteomes" id="UP000714275">
    <property type="component" value="Unassembled WGS sequence"/>
</dbReference>
<dbReference type="EMBL" id="JABBWD010000026">
    <property type="protein sequence ID" value="KAG1776486.1"/>
    <property type="molecule type" value="Genomic_DNA"/>
</dbReference>
<feature type="compositionally biased region" description="Basic and acidic residues" evidence="1">
    <location>
        <begin position="159"/>
        <end position="168"/>
    </location>
</feature>
<gene>
    <name evidence="2" type="ORF">EV702DRAFT_1198186</name>
</gene>
<reference evidence="2" key="1">
    <citation type="journal article" date="2020" name="New Phytol.">
        <title>Comparative genomics reveals dynamic genome evolution in host specialist ectomycorrhizal fungi.</title>
        <authorList>
            <person name="Lofgren L.A."/>
            <person name="Nguyen N.H."/>
            <person name="Vilgalys R."/>
            <person name="Ruytinx J."/>
            <person name="Liao H.L."/>
            <person name="Branco S."/>
            <person name="Kuo A."/>
            <person name="LaButti K."/>
            <person name="Lipzen A."/>
            <person name="Andreopoulos W."/>
            <person name="Pangilinan J."/>
            <person name="Riley R."/>
            <person name="Hundley H."/>
            <person name="Na H."/>
            <person name="Barry K."/>
            <person name="Grigoriev I.V."/>
            <person name="Stajich J.E."/>
            <person name="Kennedy P.G."/>
        </authorList>
    </citation>
    <scope>NUCLEOTIDE SEQUENCE</scope>
    <source>
        <strain evidence="2">DOB743</strain>
    </source>
</reference>
<keyword evidence="3" id="KW-1185">Reference proteome</keyword>
<evidence type="ECO:0000313" key="2">
    <source>
        <dbReference type="EMBL" id="KAG1776486.1"/>
    </source>
</evidence>
<comment type="caution">
    <text evidence="2">The sequence shown here is derived from an EMBL/GenBank/DDBJ whole genome shotgun (WGS) entry which is preliminary data.</text>
</comment>
<sequence length="220" mass="23746">MSDIMNTHAGTLSTPTLADTMDTYTGTSVSNVVEHGLTLLAMTALSANESNVSHAPVLDLNLNNISEDNEPELPTVEEYVWDNINVADAYSASNVFFIHPTSIKEPPTYSDSSASLLSVFPHTPPNSNASLVKSNEFMPSLLPSRFFESKLNSSTSTESDVRGSRTTETDDDVPMNHLSETPEVPTDSTIPYQGLSRADRKSCVTFKGLTKSEAKGIPAD</sequence>
<dbReference type="AlphaFoldDB" id="A0A9P6ZVC2"/>
<organism evidence="2 3">
    <name type="scientific">Suillus placidus</name>
    <dbReference type="NCBI Taxonomy" id="48579"/>
    <lineage>
        <taxon>Eukaryota</taxon>
        <taxon>Fungi</taxon>
        <taxon>Dikarya</taxon>
        <taxon>Basidiomycota</taxon>
        <taxon>Agaricomycotina</taxon>
        <taxon>Agaricomycetes</taxon>
        <taxon>Agaricomycetidae</taxon>
        <taxon>Boletales</taxon>
        <taxon>Suillineae</taxon>
        <taxon>Suillaceae</taxon>
        <taxon>Suillus</taxon>
    </lineage>
</organism>
<protein>
    <submittedName>
        <fullName evidence="2">Uncharacterized protein</fullName>
    </submittedName>
</protein>
<feature type="region of interest" description="Disordered" evidence="1">
    <location>
        <begin position="152"/>
        <end position="195"/>
    </location>
</feature>
<evidence type="ECO:0000256" key="1">
    <source>
        <dbReference type="SAM" id="MobiDB-lite"/>
    </source>
</evidence>
<evidence type="ECO:0000313" key="3">
    <source>
        <dbReference type="Proteomes" id="UP000714275"/>
    </source>
</evidence>
<name>A0A9P6ZVC2_9AGAM</name>
<accession>A0A9P6ZVC2</accession>